<evidence type="ECO:0000256" key="3">
    <source>
        <dbReference type="PROSITE-ProRule" id="PRU00169"/>
    </source>
</evidence>
<dbReference type="Pfam" id="PF00196">
    <property type="entry name" value="GerE"/>
    <property type="match status" value="1"/>
</dbReference>
<dbReference type="Proteomes" id="UP000320813">
    <property type="component" value="Unassembled WGS sequence"/>
</dbReference>
<comment type="caution">
    <text evidence="6">The sequence shown here is derived from an EMBL/GenBank/DDBJ whole genome shotgun (WGS) entry which is preliminary data.</text>
</comment>
<dbReference type="InterPro" id="IPR058245">
    <property type="entry name" value="NreC/VraR/RcsB-like_REC"/>
</dbReference>
<evidence type="ECO:0000256" key="2">
    <source>
        <dbReference type="ARBA" id="ARBA00023125"/>
    </source>
</evidence>
<feature type="domain" description="HTH luxR-type" evidence="4">
    <location>
        <begin position="152"/>
        <end position="217"/>
    </location>
</feature>
<dbReference type="PRINTS" id="PR00038">
    <property type="entry name" value="HTHLUXR"/>
</dbReference>
<reference evidence="6 7" key="1">
    <citation type="submission" date="2019-01" db="EMBL/GenBank/DDBJ databases">
        <title>Insights into ecological role of a new deltaproteobacterial order Candidatus Sinidesulfobacterales (Sva0485) by metagenomics and metatranscriptomics.</title>
        <authorList>
            <person name="Tan S."/>
            <person name="Liu J."/>
            <person name="Fang Y."/>
            <person name="Hedlund B.P."/>
            <person name="Lian Z.H."/>
            <person name="Huang L.Y."/>
            <person name="Li J.T."/>
            <person name="Huang L.N."/>
            <person name="Li W.J."/>
            <person name="Jiang H.C."/>
            <person name="Dong H.L."/>
            <person name="Shu W.S."/>
        </authorList>
    </citation>
    <scope>NUCLEOTIDE SEQUENCE [LARGE SCALE GENOMIC DNA]</scope>
    <source>
        <strain evidence="6">AP3</strain>
    </source>
</reference>
<evidence type="ECO:0000313" key="7">
    <source>
        <dbReference type="Proteomes" id="UP000320813"/>
    </source>
</evidence>
<dbReference type="CDD" id="cd06170">
    <property type="entry name" value="LuxR_C_like"/>
    <property type="match status" value="1"/>
</dbReference>
<dbReference type="InterPro" id="IPR016032">
    <property type="entry name" value="Sig_transdc_resp-reg_C-effctor"/>
</dbReference>
<protein>
    <submittedName>
        <fullName evidence="6">Response regulator transcription factor</fullName>
    </submittedName>
</protein>
<keyword evidence="1 3" id="KW-0597">Phosphoprotein</keyword>
<evidence type="ECO:0000259" key="5">
    <source>
        <dbReference type="PROSITE" id="PS50110"/>
    </source>
</evidence>
<dbReference type="PANTHER" id="PTHR43214:SF43">
    <property type="entry name" value="TWO-COMPONENT RESPONSE REGULATOR"/>
    <property type="match status" value="1"/>
</dbReference>
<name>A0A519BAU0_9DELT</name>
<proteinExistence type="predicted"/>
<gene>
    <name evidence="6" type="ORF">EVJ47_07010</name>
</gene>
<dbReference type="EMBL" id="SGBD01000003">
    <property type="protein sequence ID" value="RZD14407.1"/>
    <property type="molecule type" value="Genomic_DNA"/>
</dbReference>
<evidence type="ECO:0000256" key="1">
    <source>
        <dbReference type="ARBA" id="ARBA00022553"/>
    </source>
</evidence>
<dbReference type="SMART" id="SM00448">
    <property type="entry name" value="REC"/>
    <property type="match status" value="1"/>
</dbReference>
<dbReference type="SMART" id="SM00421">
    <property type="entry name" value="HTH_LUXR"/>
    <property type="match status" value="1"/>
</dbReference>
<dbReference type="PROSITE" id="PS50110">
    <property type="entry name" value="RESPONSE_REGULATORY"/>
    <property type="match status" value="1"/>
</dbReference>
<evidence type="ECO:0000313" key="6">
    <source>
        <dbReference type="EMBL" id="RZD14407.1"/>
    </source>
</evidence>
<dbReference type="SUPFAM" id="SSF46894">
    <property type="entry name" value="C-terminal effector domain of the bipartite response regulators"/>
    <property type="match status" value="1"/>
</dbReference>
<dbReference type="AlphaFoldDB" id="A0A519BAU0"/>
<dbReference type="GO" id="GO:0000160">
    <property type="term" value="P:phosphorelay signal transduction system"/>
    <property type="evidence" value="ECO:0007669"/>
    <property type="project" value="InterPro"/>
</dbReference>
<dbReference type="InterPro" id="IPR011006">
    <property type="entry name" value="CheY-like_superfamily"/>
</dbReference>
<dbReference type="InterPro" id="IPR001789">
    <property type="entry name" value="Sig_transdc_resp-reg_receiver"/>
</dbReference>
<feature type="domain" description="Response regulatory" evidence="5">
    <location>
        <begin position="3"/>
        <end position="119"/>
    </location>
</feature>
<dbReference type="PANTHER" id="PTHR43214">
    <property type="entry name" value="TWO-COMPONENT RESPONSE REGULATOR"/>
    <property type="match status" value="1"/>
</dbReference>
<dbReference type="GO" id="GO:0006355">
    <property type="term" value="P:regulation of DNA-templated transcription"/>
    <property type="evidence" value="ECO:0007669"/>
    <property type="project" value="InterPro"/>
</dbReference>
<sequence>MITIVLVDDHHLMLSGLKMIISGQEDLQVVGTASDTISAIEAVKTNKPDVIVLDISLPKANGLDMISRLKSVSPESKILILTMYEDRQYVYKALENGALGYIPKKAAEHDLIYSIRTVAGGELYIHPSLVKSLINKEDNEYRYNDNGSSNRERSLWDSLSPREQDVLIFVAEGFSNKEIGEKLFINEKTAATHRLRGMEKLDLLNKSDLVDLIFFKLKLPKK</sequence>
<dbReference type="Gene3D" id="3.40.50.2300">
    <property type="match status" value="1"/>
</dbReference>
<dbReference type="InterPro" id="IPR000792">
    <property type="entry name" value="Tscrpt_reg_LuxR_C"/>
</dbReference>
<dbReference type="PROSITE" id="PS50043">
    <property type="entry name" value="HTH_LUXR_2"/>
    <property type="match status" value="1"/>
</dbReference>
<organism evidence="6 7">
    <name type="scientific">Candidatus Acidulodesulfobacterium ferriphilum</name>
    <dbReference type="NCBI Taxonomy" id="2597223"/>
    <lineage>
        <taxon>Bacteria</taxon>
        <taxon>Deltaproteobacteria</taxon>
        <taxon>Candidatus Acidulodesulfobacterales</taxon>
        <taxon>Candidatus Acidulodesulfobacterium</taxon>
    </lineage>
</organism>
<dbReference type="Pfam" id="PF00072">
    <property type="entry name" value="Response_reg"/>
    <property type="match status" value="1"/>
</dbReference>
<dbReference type="CDD" id="cd17535">
    <property type="entry name" value="REC_NarL-like"/>
    <property type="match status" value="1"/>
</dbReference>
<accession>A0A519BAU0</accession>
<dbReference type="GO" id="GO:0003677">
    <property type="term" value="F:DNA binding"/>
    <property type="evidence" value="ECO:0007669"/>
    <property type="project" value="UniProtKB-KW"/>
</dbReference>
<keyword evidence="2" id="KW-0238">DNA-binding</keyword>
<feature type="modified residue" description="4-aspartylphosphate" evidence="3">
    <location>
        <position position="54"/>
    </location>
</feature>
<evidence type="ECO:0000259" key="4">
    <source>
        <dbReference type="PROSITE" id="PS50043"/>
    </source>
</evidence>
<dbReference type="SUPFAM" id="SSF52172">
    <property type="entry name" value="CheY-like"/>
    <property type="match status" value="1"/>
</dbReference>
<dbReference type="InterPro" id="IPR039420">
    <property type="entry name" value="WalR-like"/>
</dbReference>